<reference evidence="6" key="1">
    <citation type="submission" date="2025-08" db="UniProtKB">
        <authorList>
            <consortium name="RefSeq"/>
        </authorList>
    </citation>
    <scope>IDENTIFICATION</scope>
</reference>
<dbReference type="InParanoid" id="A0A6P8PKY1"/>
<keyword evidence="5" id="KW-1185">Reference proteome</keyword>
<dbReference type="RefSeq" id="XP_033775298.1">
    <property type="nucleotide sequence ID" value="XM_033919407.1"/>
</dbReference>
<dbReference type="CDD" id="cd00051">
    <property type="entry name" value="EFh"/>
    <property type="match status" value="1"/>
</dbReference>
<gene>
    <name evidence="6" type="primary">LOC117347901</name>
</gene>
<feature type="region of interest" description="Disordered" evidence="3">
    <location>
        <begin position="1"/>
        <end position="28"/>
    </location>
</feature>
<dbReference type="InterPro" id="IPR043520">
    <property type="entry name" value="SPT21"/>
</dbReference>
<feature type="domain" description="EF-hand" evidence="4">
    <location>
        <begin position="114"/>
        <end position="149"/>
    </location>
</feature>
<dbReference type="PANTHER" id="PTHR47500:SF3">
    <property type="entry name" value="EF-HAND DOMAIN-CONTAINING PROTEIN"/>
    <property type="match status" value="1"/>
</dbReference>
<dbReference type="InterPro" id="IPR018247">
    <property type="entry name" value="EF_Hand_1_Ca_BS"/>
</dbReference>
<dbReference type="GeneID" id="117347901"/>
<dbReference type="SUPFAM" id="SSF47473">
    <property type="entry name" value="EF-hand"/>
    <property type="match status" value="1"/>
</dbReference>
<dbReference type="Gene3D" id="1.10.238.10">
    <property type="entry name" value="EF-hand"/>
    <property type="match status" value="1"/>
</dbReference>
<dbReference type="InterPro" id="IPR002048">
    <property type="entry name" value="EF_hand_dom"/>
</dbReference>
<dbReference type="Proteomes" id="UP000515159">
    <property type="component" value="Chromosome 13"/>
</dbReference>
<keyword evidence="1" id="KW-0479">Metal-binding</keyword>
<evidence type="ECO:0000256" key="2">
    <source>
        <dbReference type="ARBA" id="ARBA00022837"/>
    </source>
</evidence>
<dbReference type="PROSITE" id="PS00018">
    <property type="entry name" value="EF_HAND_1"/>
    <property type="match status" value="1"/>
</dbReference>
<name>A0A6P8PKY1_GEOSA</name>
<evidence type="ECO:0000313" key="6">
    <source>
        <dbReference type="RefSeq" id="XP_033775298.1"/>
    </source>
</evidence>
<proteinExistence type="predicted"/>
<evidence type="ECO:0000256" key="1">
    <source>
        <dbReference type="ARBA" id="ARBA00022723"/>
    </source>
</evidence>
<protein>
    <submittedName>
        <fullName evidence="6">EF-hand calcium-binding domain-containing protein 3-like</fullName>
    </submittedName>
</protein>
<evidence type="ECO:0000259" key="4">
    <source>
        <dbReference type="PROSITE" id="PS50222"/>
    </source>
</evidence>
<sequence>MEPEEQLVDATVKSQGSKEQEIGEDSEIINEELEEEKQVLDEVIVPKEKQSSSTQEIHEKFPKPLESTVNLVLSLAPKQIAAFQHAFEIFRRSREDKIDKDDLQFSLSNMHIYLSRQDSLEALKSADVDKDGKISFRDFVSILTDDRRFTLFMESKSHHPRALSNSEIQNIVLFDAIQTMITNNFLPGRSMAEIVCYYYKKYKDSIRLTLKRKSLYYGSVHSSHFIDITELPNIMGISERKIRKFQQRLEADEAGQSTPSKE</sequence>
<evidence type="ECO:0000313" key="5">
    <source>
        <dbReference type="Proteomes" id="UP000515159"/>
    </source>
</evidence>
<dbReference type="GO" id="GO:0005509">
    <property type="term" value="F:calcium ion binding"/>
    <property type="evidence" value="ECO:0007669"/>
    <property type="project" value="InterPro"/>
</dbReference>
<dbReference type="InterPro" id="IPR011992">
    <property type="entry name" value="EF-hand-dom_pair"/>
</dbReference>
<dbReference type="OrthoDB" id="26525at2759"/>
<dbReference type="FunCoup" id="A0A6P8PKY1">
    <property type="interactions" value="1"/>
</dbReference>
<keyword evidence="2" id="KW-0106">Calcium</keyword>
<dbReference type="PANTHER" id="PTHR47500">
    <property type="entry name" value="EF-HAND CALCIUM-BINDING DOMAIN-CONTAINING PROTEIN"/>
    <property type="match status" value="1"/>
</dbReference>
<evidence type="ECO:0000256" key="3">
    <source>
        <dbReference type="SAM" id="MobiDB-lite"/>
    </source>
</evidence>
<dbReference type="PROSITE" id="PS50222">
    <property type="entry name" value="EF_HAND_2"/>
    <property type="match status" value="1"/>
</dbReference>
<accession>A0A6P8PKY1</accession>
<dbReference type="AlphaFoldDB" id="A0A6P8PKY1"/>
<dbReference type="KEGG" id="gsh:117347901"/>
<organism evidence="5 6">
    <name type="scientific">Geotrypetes seraphini</name>
    <name type="common">Gaboon caecilian</name>
    <name type="synonym">Caecilia seraphini</name>
    <dbReference type="NCBI Taxonomy" id="260995"/>
    <lineage>
        <taxon>Eukaryota</taxon>
        <taxon>Metazoa</taxon>
        <taxon>Chordata</taxon>
        <taxon>Craniata</taxon>
        <taxon>Vertebrata</taxon>
        <taxon>Euteleostomi</taxon>
        <taxon>Amphibia</taxon>
        <taxon>Gymnophiona</taxon>
        <taxon>Geotrypetes</taxon>
    </lineage>
</organism>